<organism evidence="3 4">
    <name type="scientific">Streptomyces sp. 900116325</name>
    <dbReference type="NCBI Taxonomy" id="3154295"/>
    <lineage>
        <taxon>Bacteria</taxon>
        <taxon>Bacillati</taxon>
        <taxon>Actinomycetota</taxon>
        <taxon>Actinomycetes</taxon>
        <taxon>Kitasatosporales</taxon>
        <taxon>Streptomycetaceae</taxon>
        <taxon>Streptomyces</taxon>
    </lineage>
</organism>
<keyword evidence="4" id="KW-1185">Reference proteome</keyword>
<evidence type="ECO:0000313" key="4">
    <source>
        <dbReference type="Proteomes" id="UP001550044"/>
    </source>
</evidence>
<dbReference type="PANTHER" id="PTHR30514">
    <property type="entry name" value="GLUCOKINASE"/>
    <property type="match status" value="1"/>
</dbReference>
<dbReference type="RefSeq" id="WP_093929777.1">
    <property type="nucleotide sequence ID" value="NZ_JBEXEF010000172.1"/>
</dbReference>
<sequence>MSVLTPDPVLRLLERAAAHCGPGAVRLHAVLAADFPAALSRRPAQLLRAADANAEDLDQLLAMAGFADTEDLRACAARETGRRLPVPDQRIADREGEPGDRTALRRILAREQENLAGTLDALHANGALELAARAVVAGRRRWVFGDMKSIGYAALVAADLSAALRDVTLVQPGMGAAVTALADAGDQDVLITFSFRSYSRHTVRVAREFHALGGTVVAITDGYDSPVCAYATHVLAVNTRSESRTHSPTAVTATGHLLASLAAAGAKGAARRAQRRHALTWALSDGEGTTPADPPERTAP</sequence>
<dbReference type="InterPro" id="IPR001347">
    <property type="entry name" value="SIS_dom"/>
</dbReference>
<dbReference type="CDD" id="cd05013">
    <property type="entry name" value="SIS_RpiR"/>
    <property type="match status" value="1"/>
</dbReference>
<feature type="domain" description="SIS" evidence="2">
    <location>
        <begin position="131"/>
        <end position="274"/>
    </location>
</feature>
<feature type="region of interest" description="Disordered" evidence="1">
    <location>
        <begin position="280"/>
        <end position="300"/>
    </location>
</feature>
<reference evidence="3 4" key="1">
    <citation type="submission" date="2024-06" db="EMBL/GenBank/DDBJ databases">
        <title>The Natural Products Discovery Center: Release of the First 8490 Sequenced Strains for Exploring Actinobacteria Biosynthetic Diversity.</title>
        <authorList>
            <person name="Kalkreuter E."/>
            <person name="Kautsar S.A."/>
            <person name="Yang D."/>
            <person name="Bader C.D."/>
            <person name="Teijaro C.N."/>
            <person name="Fluegel L."/>
            <person name="Davis C.M."/>
            <person name="Simpson J.R."/>
            <person name="Lauterbach L."/>
            <person name="Steele A.D."/>
            <person name="Gui C."/>
            <person name="Meng S."/>
            <person name="Li G."/>
            <person name="Viehrig K."/>
            <person name="Ye F."/>
            <person name="Su P."/>
            <person name="Kiefer A.F."/>
            <person name="Nichols A."/>
            <person name="Cepeda A.J."/>
            <person name="Yan W."/>
            <person name="Fan B."/>
            <person name="Jiang Y."/>
            <person name="Adhikari A."/>
            <person name="Zheng C.-J."/>
            <person name="Schuster L."/>
            <person name="Cowan T.M."/>
            <person name="Smanski M.J."/>
            <person name="Chevrette M.G."/>
            <person name="De Carvalho L.P.S."/>
            <person name="Shen B."/>
        </authorList>
    </citation>
    <scope>NUCLEOTIDE SEQUENCE [LARGE SCALE GENOMIC DNA]</scope>
    <source>
        <strain evidence="3 4">NPDC005137</strain>
    </source>
</reference>
<accession>A0ABV2U9L9</accession>
<dbReference type="EMBL" id="JBEXIP010000012">
    <property type="protein sequence ID" value="MET8434529.1"/>
    <property type="molecule type" value="Genomic_DNA"/>
</dbReference>
<evidence type="ECO:0000259" key="2">
    <source>
        <dbReference type="PROSITE" id="PS51464"/>
    </source>
</evidence>
<proteinExistence type="predicted"/>
<dbReference type="InterPro" id="IPR047640">
    <property type="entry name" value="RpiR-like"/>
</dbReference>
<comment type="caution">
    <text evidence="3">The sequence shown here is derived from an EMBL/GenBank/DDBJ whole genome shotgun (WGS) entry which is preliminary data.</text>
</comment>
<name>A0ABV2U9L9_9ACTN</name>
<dbReference type="InterPro" id="IPR046348">
    <property type="entry name" value="SIS_dom_sf"/>
</dbReference>
<dbReference type="Pfam" id="PF01380">
    <property type="entry name" value="SIS"/>
    <property type="match status" value="1"/>
</dbReference>
<evidence type="ECO:0000313" key="3">
    <source>
        <dbReference type="EMBL" id="MET8434529.1"/>
    </source>
</evidence>
<dbReference type="Gene3D" id="3.40.50.10490">
    <property type="entry name" value="Glucose-6-phosphate isomerase like protein, domain 1"/>
    <property type="match status" value="1"/>
</dbReference>
<dbReference type="PROSITE" id="PS51464">
    <property type="entry name" value="SIS"/>
    <property type="match status" value="1"/>
</dbReference>
<dbReference type="InterPro" id="IPR035472">
    <property type="entry name" value="RpiR-like_SIS"/>
</dbReference>
<gene>
    <name evidence="3" type="ORF">ABZV61_17340</name>
</gene>
<dbReference type="Proteomes" id="UP001550044">
    <property type="component" value="Unassembled WGS sequence"/>
</dbReference>
<protein>
    <submittedName>
        <fullName evidence="3">SIS domain-containing protein</fullName>
    </submittedName>
</protein>
<evidence type="ECO:0000256" key="1">
    <source>
        <dbReference type="SAM" id="MobiDB-lite"/>
    </source>
</evidence>
<dbReference type="SUPFAM" id="SSF53697">
    <property type="entry name" value="SIS domain"/>
    <property type="match status" value="1"/>
</dbReference>